<proteinExistence type="predicted"/>
<name>A0A1M6TGI2_9ACTN</name>
<feature type="region of interest" description="Disordered" evidence="1">
    <location>
        <begin position="1"/>
        <end position="29"/>
    </location>
</feature>
<evidence type="ECO:0000313" key="2">
    <source>
        <dbReference type="EMBL" id="SHK56033.1"/>
    </source>
</evidence>
<feature type="compositionally biased region" description="Basic and acidic residues" evidence="1">
    <location>
        <begin position="65"/>
        <end position="78"/>
    </location>
</feature>
<sequence>MTEGEEAPVAGADEGPGAGRRERWRDIDEVDADMDVGAAGQDSAVAGYLLDHPYGLRIEEVEDRGSLGIGDELRREVPEQAPEPGEERPPAPRREELARLLRAEAFAERLRERGL</sequence>
<keyword evidence="3" id="KW-1185">Reference proteome</keyword>
<dbReference type="EMBL" id="FQZK01000023">
    <property type="protein sequence ID" value="SHK56033.1"/>
    <property type="molecule type" value="Genomic_DNA"/>
</dbReference>
<protein>
    <submittedName>
        <fullName evidence="2">Uncharacterized protein</fullName>
    </submittedName>
</protein>
<evidence type="ECO:0000256" key="1">
    <source>
        <dbReference type="SAM" id="MobiDB-lite"/>
    </source>
</evidence>
<feature type="region of interest" description="Disordered" evidence="1">
    <location>
        <begin position="65"/>
        <end position="94"/>
    </location>
</feature>
<feature type="compositionally biased region" description="Basic and acidic residues" evidence="1">
    <location>
        <begin position="85"/>
        <end position="94"/>
    </location>
</feature>
<gene>
    <name evidence="2" type="ORF">SAMN05421803_12366</name>
</gene>
<reference evidence="2 3" key="1">
    <citation type="submission" date="2016-11" db="EMBL/GenBank/DDBJ databases">
        <authorList>
            <person name="Jaros S."/>
            <person name="Januszkiewicz K."/>
            <person name="Wedrychowicz H."/>
        </authorList>
    </citation>
    <scope>NUCLEOTIDE SEQUENCE [LARGE SCALE GENOMIC DNA]</scope>
    <source>
        <strain evidence="2 3">CGMCC 4.5723</strain>
    </source>
</reference>
<organism evidence="2 3">
    <name type="scientific">Nocardiopsis flavescens</name>
    <dbReference type="NCBI Taxonomy" id="758803"/>
    <lineage>
        <taxon>Bacteria</taxon>
        <taxon>Bacillati</taxon>
        <taxon>Actinomycetota</taxon>
        <taxon>Actinomycetes</taxon>
        <taxon>Streptosporangiales</taxon>
        <taxon>Nocardiopsidaceae</taxon>
        <taxon>Nocardiopsis</taxon>
    </lineage>
</organism>
<accession>A0A1M6TGI2</accession>
<evidence type="ECO:0000313" key="3">
    <source>
        <dbReference type="Proteomes" id="UP000184452"/>
    </source>
</evidence>
<dbReference type="Proteomes" id="UP000184452">
    <property type="component" value="Unassembled WGS sequence"/>
</dbReference>
<dbReference type="AlphaFoldDB" id="A0A1M6TGI2"/>